<sequence>MVIAKPLGGRPIYRTPPLRRDKFGRRVFPIGDLPNGSAKRDHARVMTVVKTSVESSENCEESEVQHLFPEESLQSTYDEAETAKGGVDLPSDIGISIMTESKTFEYADPDFSNFDKTRTRPTLRLGKFKLGNSEDIEDHPMFSQLVCEINGNIYDAIKIFPMEGETWALFKDWVMNWCPHLGSNKNFNYEFVEILSNYVVAIDVHVAYFDKAKGSTCLLHRVGDPFLVLGRICLDFLIKFLL</sequence>
<dbReference type="Proteomes" id="UP001234989">
    <property type="component" value="Chromosome 9"/>
</dbReference>
<dbReference type="InterPro" id="IPR024593">
    <property type="entry name" value="DUF3444"/>
</dbReference>
<gene>
    <name evidence="2" type="ORF">MTR67_039142</name>
</gene>
<dbReference type="AlphaFoldDB" id="A0AAF0UGP6"/>
<keyword evidence="3" id="KW-1185">Reference proteome</keyword>
<dbReference type="PANTHER" id="PTHR45089">
    <property type="entry name" value="DNAJ HEAT SHOCK AMINO-TERMINAL DOMAIN PROTEIN-RELATED"/>
    <property type="match status" value="1"/>
</dbReference>
<reference evidence="2" key="1">
    <citation type="submission" date="2023-08" db="EMBL/GenBank/DDBJ databases">
        <title>A de novo genome assembly of Solanum verrucosum Schlechtendal, a Mexican diploid species geographically isolated from the other diploid A-genome species in potato relatives.</title>
        <authorList>
            <person name="Hosaka K."/>
        </authorList>
    </citation>
    <scope>NUCLEOTIDE SEQUENCE</scope>
    <source>
        <tissue evidence="2">Young leaves</tissue>
    </source>
</reference>
<dbReference type="PANTHER" id="PTHR45089:SF24">
    <property type="entry name" value="DNAJ HEAT SHOCK N-TERMINAL DOMAIN-CONTAINING PROTEIN"/>
    <property type="match status" value="1"/>
</dbReference>
<dbReference type="Pfam" id="PF11926">
    <property type="entry name" value="DUF3444"/>
    <property type="match status" value="1"/>
</dbReference>
<protein>
    <recommendedName>
        <fullName evidence="1">DUF3444 domain-containing protein</fullName>
    </recommendedName>
</protein>
<name>A0AAF0UGP6_SOLVR</name>
<organism evidence="2 3">
    <name type="scientific">Solanum verrucosum</name>
    <dbReference type="NCBI Taxonomy" id="315347"/>
    <lineage>
        <taxon>Eukaryota</taxon>
        <taxon>Viridiplantae</taxon>
        <taxon>Streptophyta</taxon>
        <taxon>Embryophyta</taxon>
        <taxon>Tracheophyta</taxon>
        <taxon>Spermatophyta</taxon>
        <taxon>Magnoliopsida</taxon>
        <taxon>eudicotyledons</taxon>
        <taxon>Gunneridae</taxon>
        <taxon>Pentapetalae</taxon>
        <taxon>asterids</taxon>
        <taxon>lamiids</taxon>
        <taxon>Solanales</taxon>
        <taxon>Solanaceae</taxon>
        <taxon>Solanoideae</taxon>
        <taxon>Solaneae</taxon>
        <taxon>Solanum</taxon>
    </lineage>
</organism>
<evidence type="ECO:0000313" key="2">
    <source>
        <dbReference type="EMBL" id="WMV45757.1"/>
    </source>
</evidence>
<evidence type="ECO:0000259" key="1">
    <source>
        <dbReference type="Pfam" id="PF11926"/>
    </source>
</evidence>
<proteinExistence type="predicted"/>
<dbReference type="EMBL" id="CP133620">
    <property type="protein sequence ID" value="WMV45757.1"/>
    <property type="molecule type" value="Genomic_DNA"/>
</dbReference>
<accession>A0AAF0UGP6</accession>
<evidence type="ECO:0000313" key="3">
    <source>
        <dbReference type="Proteomes" id="UP001234989"/>
    </source>
</evidence>
<feature type="domain" description="DUF3444" evidence="1">
    <location>
        <begin position="124"/>
        <end position="221"/>
    </location>
</feature>